<dbReference type="Gene3D" id="3.90.226.10">
    <property type="entry name" value="2-enoyl-CoA Hydratase, Chain A, domain 1"/>
    <property type="match status" value="1"/>
</dbReference>
<evidence type="ECO:0000256" key="1">
    <source>
        <dbReference type="SAM" id="SignalP"/>
    </source>
</evidence>
<accession>A0ABV7NHS7</accession>
<feature type="domain" description="Tail specific protease" evidence="2">
    <location>
        <begin position="206"/>
        <end position="412"/>
    </location>
</feature>
<proteinExistence type="predicted"/>
<dbReference type="InterPro" id="IPR036034">
    <property type="entry name" value="PDZ_sf"/>
</dbReference>
<dbReference type="RefSeq" id="WP_380795905.1">
    <property type="nucleotide sequence ID" value="NZ_JBHRVU010000004.1"/>
</dbReference>
<dbReference type="PANTHER" id="PTHR32060:SF30">
    <property type="entry name" value="CARBOXY-TERMINAL PROCESSING PROTEASE CTPA"/>
    <property type="match status" value="1"/>
</dbReference>
<organism evidence="3 4">
    <name type="scientific">Sphingobium rhizovicinum</name>
    <dbReference type="NCBI Taxonomy" id="432308"/>
    <lineage>
        <taxon>Bacteria</taxon>
        <taxon>Pseudomonadati</taxon>
        <taxon>Pseudomonadota</taxon>
        <taxon>Alphaproteobacteria</taxon>
        <taxon>Sphingomonadales</taxon>
        <taxon>Sphingomonadaceae</taxon>
        <taxon>Sphingobium</taxon>
    </lineage>
</organism>
<evidence type="ECO:0000313" key="3">
    <source>
        <dbReference type="EMBL" id="MFC3441902.1"/>
    </source>
</evidence>
<dbReference type="EMBL" id="JBHRVU010000004">
    <property type="protein sequence ID" value="MFC3441902.1"/>
    <property type="molecule type" value="Genomic_DNA"/>
</dbReference>
<dbReference type="CDD" id="cd07561">
    <property type="entry name" value="Peptidase_S41_CPP_like"/>
    <property type="match status" value="1"/>
</dbReference>
<protein>
    <submittedName>
        <fullName evidence="3">S41 family peptidase</fullName>
    </submittedName>
</protein>
<dbReference type="InterPro" id="IPR029045">
    <property type="entry name" value="ClpP/crotonase-like_dom_sf"/>
</dbReference>
<dbReference type="SUPFAM" id="SSF52096">
    <property type="entry name" value="ClpP/crotonase"/>
    <property type="match status" value="1"/>
</dbReference>
<keyword evidence="1" id="KW-0732">Signal</keyword>
<dbReference type="PROSITE" id="PS51257">
    <property type="entry name" value="PROKAR_LIPOPROTEIN"/>
    <property type="match status" value="1"/>
</dbReference>
<comment type="caution">
    <text evidence="3">The sequence shown here is derived from an EMBL/GenBank/DDBJ whole genome shotgun (WGS) entry which is preliminary data.</text>
</comment>
<feature type="signal peptide" evidence="1">
    <location>
        <begin position="1"/>
        <end position="22"/>
    </location>
</feature>
<keyword evidence="4" id="KW-1185">Reference proteome</keyword>
<dbReference type="Gene3D" id="2.30.42.10">
    <property type="match status" value="1"/>
</dbReference>
<dbReference type="Pfam" id="PF03572">
    <property type="entry name" value="Peptidase_S41"/>
    <property type="match status" value="1"/>
</dbReference>
<gene>
    <name evidence="3" type="ORF">ACFOKF_12060</name>
</gene>
<dbReference type="InterPro" id="IPR005151">
    <property type="entry name" value="Tail-specific_protease"/>
</dbReference>
<dbReference type="PANTHER" id="PTHR32060">
    <property type="entry name" value="TAIL-SPECIFIC PROTEASE"/>
    <property type="match status" value="1"/>
</dbReference>
<reference evidence="4" key="1">
    <citation type="journal article" date="2019" name="Int. J. Syst. Evol. Microbiol.">
        <title>The Global Catalogue of Microorganisms (GCM) 10K type strain sequencing project: providing services to taxonomists for standard genome sequencing and annotation.</title>
        <authorList>
            <consortium name="The Broad Institute Genomics Platform"/>
            <consortium name="The Broad Institute Genome Sequencing Center for Infectious Disease"/>
            <person name="Wu L."/>
            <person name="Ma J."/>
        </authorList>
    </citation>
    <scope>NUCLEOTIDE SEQUENCE [LARGE SCALE GENOMIC DNA]</scope>
    <source>
        <strain evidence="4">CCM 7491</strain>
    </source>
</reference>
<evidence type="ECO:0000259" key="2">
    <source>
        <dbReference type="SMART" id="SM00245"/>
    </source>
</evidence>
<evidence type="ECO:0000313" key="4">
    <source>
        <dbReference type="Proteomes" id="UP001595681"/>
    </source>
</evidence>
<dbReference type="Gene3D" id="3.30.750.170">
    <property type="match status" value="1"/>
</dbReference>
<name>A0ABV7NHS7_9SPHN</name>
<dbReference type="SMART" id="SM00245">
    <property type="entry name" value="TSPc"/>
    <property type="match status" value="1"/>
</dbReference>
<feature type="chain" id="PRO_5046279938" evidence="1">
    <location>
        <begin position="23"/>
        <end position="489"/>
    </location>
</feature>
<dbReference type="Proteomes" id="UP001595681">
    <property type="component" value="Unassembled WGS sequence"/>
</dbReference>
<sequence length="489" mass="50948">MTYKVARTALLAGMLAMVTACGGGGDSAGGAGGSPAPTPTPTPTPTAACSLRERQDWAEATLKEWYLFPDTLPASLDPTPYASVETYVDALTQAARQQGKDRYFTYLTSIAEEDAYYDSGSSAGLGVRFATDQTQTRLFVIEAFENSAAFDAGIDRGAEIIAIGTTAANLQNVSSLFASGGADAVINALGPDTAGTTRVLRVSDAVGTRNISVRKKAFDLMPVSSRYGARIIDDAGRRVGYVNLRSFIHPAEQPLRDAFAMFRAQGVTDFILDLRYNGGGLVSTSELLGNLLGAGRASTDIFTRLSYRPEKSAENETAYFASQSQSVAPTRIAFIGSGATASASELVMNAFIPYLGARAALIGTNTYGKPVGQIAVDRSACDDRLRVVAFATQNSAGNADYYGGLAGSMKATCQSVDDIGYALGDPREASVRQALDFIAGRSCTPIGGASSGASASAAAMRVGAPASAARMLLAPTRPSPAQKEVPGLF</sequence>